<comment type="caution">
    <text evidence="3">The sequence shown here is derived from an EMBL/GenBank/DDBJ whole genome shotgun (WGS) entry which is preliminary data.</text>
</comment>
<dbReference type="AlphaFoldDB" id="A0A5M3N3W6"/>
<organism evidence="3 4">
    <name type="scientific">Coniophora puteana (strain RWD-64-598)</name>
    <name type="common">Brown rot fungus</name>
    <dbReference type="NCBI Taxonomy" id="741705"/>
    <lineage>
        <taxon>Eukaryota</taxon>
        <taxon>Fungi</taxon>
        <taxon>Dikarya</taxon>
        <taxon>Basidiomycota</taxon>
        <taxon>Agaricomycotina</taxon>
        <taxon>Agaricomycetes</taxon>
        <taxon>Agaricomycetidae</taxon>
        <taxon>Boletales</taxon>
        <taxon>Coniophorineae</taxon>
        <taxon>Coniophoraceae</taxon>
        <taxon>Coniophora</taxon>
    </lineage>
</organism>
<dbReference type="GeneID" id="19204765"/>
<feature type="compositionally biased region" description="Basic and acidic residues" evidence="1">
    <location>
        <begin position="390"/>
        <end position="405"/>
    </location>
</feature>
<dbReference type="RefSeq" id="XP_007764997.1">
    <property type="nucleotide sequence ID" value="XM_007766807.1"/>
</dbReference>
<reference evidence="4" key="1">
    <citation type="journal article" date="2012" name="Science">
        <title>The Paleozoic origin of enzymatic lignin decomposition reconstructed from 31 fungal genomes.</title>
        <authorList>
            <person name="Floudas D."/>
            <person name="Binder M."/>
            <person name="Riley R."/>
            <person name="Barry K."/>
            <person name="Blanchette R.A."/>
            <person name="Henrissat B."/>
            <person name="Martinez A.T."/>
            <person name="Otillar R."/>
            <person name="Spatafora J.W."/>
            <person name="Yadav J.S."/>
            <person name="Aerts A."/>
            <person name="Benoit I."/>
            <person name="Boyd A."/>
            <person name="Carlson A."/>
            <person name="Copeland A."/>
            <person name="Coutinho P.M."/>
            <person name="de Vries R.P."/>
            <person name="Ferreira P."/>
            <person name="Findley K."/>
            <person name="Foster B."/>
            <person name="Gaskell J."/>
            <person name="Glotzer D."/>
            <person name="Gorecki P."/>
            <person name="Heitman J."/>
            <person name="Hesse C."/>
            <person name="Hori C."/>
            <person name="Igarashi K."/>
            <person name="Jurgens J.A."/>
            <person name="Kallen N."/>
            <person name="Kersten P."/>
            <person name="Kohler A."/>
            <person name="Kuees U."/>
            <person name="Kumar T.K.A."/>
            <person name="Kuo A."/>
            <person name="LaButti K."/>
            <person name="Larrondo L.F."/>
            <person name="Lindquist E."/>
            <person name="Ling A."/>
            <person name="Lombard V."/>
            <person name="Lucas S."/>
            <person name="Lundell T."/>
            <person name="Martin R."/>
            <person name="McLaughlin D.J."/>
            <person name="Morgenstern I."/>
            <person name="Morin E."/>
            <person name="Murat C."/>
            <person name="Nagy L.G."/>
            <person name="Nolan M."/>
            <person name="Ohm R.A."/>
            <person name="Patyshakuliyeva A."/>
            <person name="Rokas A."/>
            <person name="Ruiz-Duenas F.J."/>
            <person name="Sabat G."/>
            <person name="Salamov A."/>
            <person name="Samejima M."/>
            <person name="Schmutz J."/>
            <person name="Slot J.C."/>
            <person name="St John F."/>
            <person name="Stenlid J."/>
            <person name="Sun H."/>
            <person name="Sun S."/>
            <person name="Syed K."/>
            <person name="Tsang A."/>
            <person name="Wiebenga A."/>
            <person name="Young D."/>
            <person name="Pisabarro A."/>
            <person name="Eastwood D.C."/>
            <person name="Martin F."/>
            <person name="Cullen D."/>
            <person name="Grigoriev I.V."/>
            <person name="Hibbett D.S."/>
        </authorList>
    </citation>
    <scope>NUCLEOTIDE SEQUENCE [LARGE SCALE GENOMIC DNA]</scope>
    <source>
        <strain evidence="4">RWD-64-598 SS2</strain>
    </source>
</reference>
<name>A0A5M3N3W6_CONPW</name>
<dbReference type="InterPro" id="IPR048519">
    <property type="entry name" value="Gfd2/YDR514C-like_C"/>
</dbReference>
<accession>A0A5M3N3W6</accession>
<dbReference type="KEGG" id="cput:CONPUDRAFT_162718"/>
<evidence type="ECO:0000256" key="1">
    <source>
        <dbReference type="SAM" id="MobiDB-lite"/>
    </source>
</evidence>
<feature type="compositionally biased region" description="Acidic residues" evidence="1">
    <location>
        <begin position="541"/>
        <end position="550"/>
    </location>
</feature>
<dbReference type="Pfam" id="PF21762">
    <property type="entry name" value="DEDDh_C"/>
    <property type="match status" value="1"/>
</dbReference>
<feature type="domain" description="Gfd2/YDR514C-like C-terminal" evidence="2">
    <location>
        <begin position="231"/>
        <end position="334"/>
    </location>
</feature>
<dbReference type="Proteomes" id="UP000053558">
    <property type="component" value="Unassembled WGS sequence"/>
</dbReference>
<dbReference type="EMBL" id="JH711574">
    <property type="protein sequence ID" value="EIW85545.1"/>
    <property type="molecule type" value="Genomic_DNA"/>
</dbReference>
<feature type="region of interest" description="Disordered" evidence="1">
    <location>
        <begin position="520"/>
        <end position="580"/>
    </location>
</feature>
<protein>
    <recommendedName>
        <fullName evidence="2">Gfd2/YDR514C-like C-terminal domain-containing protein</fullName>
    </recommendedName>
</protein>
<dbReference type="OMA" id="QANTHYT"/>
<proteinExistence type="predicted"/>
<evidence type="ECO:0000313" key="4">
    <source>
        <dbReference type="Proteomes" id="UP000053558"/>
    </source>
</evidence>
<gene>
    <name evidence="3" type="ORF">CONPUDRAFT_162718</name>
</gene>
<evidence type="ECO:0000313" key="3">
    <source>
        <dbReference type="EMBL" id="EIW85545.1"/>
    </source>
</evidence>
<dbReference type="OrthoDB" id="3235609at2759"/>
<sequence>MSYYQVGGFRAHSEAWSRNYDDASVIANIGAAPGPGHLRPDGAQGALELVFGVLPNGATNILLTKPQMIELTRNHGYRQPYHSPHTASSYLSLSPLSFDFPSRTALERKLEKYKQKSNKGKKAPADMIDNSPANKAYYYDGSDTTATPIGRARAFFEHNRVLYRTLMNSIDPASLSLPEYLPTKLSELRVISFAYNNWRVDARPRHERLGSPRLLDIGWAETEIKNFVSNKSCIDQVHCTIKENQTFKNASEPWTFLHGVTETMRLEDAGKKLKAILTRVASPKSQNEEFKDTKRHPVLLLVHDAEMAMAVLRHLGIDVLNSSGIDFFADNTRISDLLEFPAVSERYYDRKREYSPRRGPSVKKEEAVDYGYPDDRRDYRYASSASVKREDDRWRGGNRAGKDSRSATASSSSSYRERSTTFEAPPSDSGARGTQKVYVIDVRALHSTMMNAVGPDAGSIGRIAKDLDVAYDAPSERNGTVVTYRCCAGNEARLLLEFWVAMASGADIDTQNAERSVTLEYDPDDLPPAGPAPAHAPSFDPFDESVDPNDFEPAVAPGESGSGGGPHVVRAEDSDGWDEF</sequence>
<keyword evidence="4" id="KW-1185">Reference proteome</keyword>
<evidence type="ECO:0000259" key="2">
    <source>
        <dbReference type="Pfam" id="PF21762"/>
    </source>
</evidence>
<feature type="region of interest" description="Disordered" evidence="1">
    <location>
        <begin position="390"/>
        <end position="433"/>
    </location>
</feature>